<dbReference type="Proteomes" id="UP001589608">
    <property type="component" value="Unassembled WGS sequence"/>
</dbReference>
<keyword evidence="2" id="KW-1185">Reference proteome</keyword>
<reference evidence="1 2" key="1">
    <citation type="submission" date="2024-09" db="EMBL/GenBank/DDBJ databases">
        <authorList>
            <person name="Sun Q."/>
            <person name="Mori K."/>
        </authorList>
    </citation>
    <scope>NUCLEOTIDE SEQUENCE [LARGE SCALE GENOMIC DNA]</scope>
    <source>
        <strain evidence="1 2">JCM 3307</strain>
    </source>
</reference>
<sequence>MIQTLEPSKRFNYTYEDSLNGAKERAFALQQSCEHDLDRLEALFGEKGAFGPHNQITVEVSNILSFGWNGGFGEDGTTLVKTRPFTGVVSAVAADEAARCVVVAELAEVLMGVRNKRRKATSWKSNGSNGEGLSIVCAAALYPVPYYTSSLSFGPRIGTWLNDPQRPDWVSATKDSDTDWPSFGCAAAFIWWLVSQLGYSLADVIQHGGATLADTFHNLTGRDTGWVEFTDILRKFYPVPVGGPGSYAPASDDLFPLYDDDQRQVTVVLHRVDLTPPRTESGGFVHVQPGPLCPAADYTYNWRTFDRALDCSVQLYGFAAPVVQYTVNGILVPAAGGVVTITAEVDTDRPDHPGQPDHSLETVTLHAEQLSGLTQRLRIDGHQGRVHLEVGARITERYNAAVRAAAASTADVVTTRGVRYDARFEADAAKCAKKLADVIHRYVRATDIDILLTLPDPAPQLRAAARRIERIRALIAEVAEHDPRAAAAAATAAARALGVDPAVVGAHRARVG</sequence>
<evidence type="ECO:0000313" key="1">
    <source>
        <dbReference type="EMBL" id="MFB9446710.1"/>
    </source>
</evidence>
<name>A0ABV5MCY3_9ACTN</name>
<gene>
    <name evidence="1" type="ORF">ACFFTR_26780</name>
</gene>
<proteinExistence type="predicted"/>
<accession>A0ABV5MCY3</accession>
<comment type="caution">
    <text evidence="1">The sequence shown here is derived from an EMBL/GenBank/DDBJ whole genome shotgun (WGS) entry which is preliminary data.</text>
</comment>
<evidence type="ECO:0000313" key="2">
    <source>
        <dbReference type="Proteomes" id="UP001589608"/>
    </source>
</evidence>
<dbReference type="RefSeq" id="WP_223104622.1">
    <property type="nucleotide sequence ID" value="NZ_CP061913.1"/>
</dbReference>
<protein>
    <submittedName>
        <fullName evidence="1">Uncharacterized protein</fullName>
    </submittedName>
</protein>
<dbReference type="EMBL" id="JBHMCA010000049">
    <property type="protein sequence ID" value="MFB9446710.1"/>
    <property type="molecule type" value="Genomic_DNA"/>
</dbReference>
<organism evidence="1 2">
    <name type="scientific">Dactylosporangium vinaceum</name>
    <dbReference type="NCBI Taxonomy" id="53362"/>
    <lineage>
        <taxon>Bacteria</taxon>
        <taxon>Bacillati</taxon>
        <taxon>Actinomycetota</taxon>
        <taxon>Actinomycetes</taxon>
        <taxon>Micromonosporales</taxon>
        <taxon>Micromonosporaceae</taxon>
        <taxon>Dactylosporangium</taxon>
    </lineage>
</organism>